<reference evidence="3 4" key="1">
    <citation type="submission" date="2018-06" db="EMBL/GenBank/DDBJ databases">
        <authorList>
            <consortium name="Pathogen Informatics"/>
            <person name="Doyle S."/>
        </authorList>
    </citation>
    <scope>NUCLEOTIDE SEQUENCE [LARGE SCALE GENOMIC DNA]</scope>
    <source>
        <strain evidence="3 4">NCTC10343</strain>
    </source>
</reference>
<evidence type="ECO:0000256" key="1">
    <source>
        <dbReference type="SAM" id="Phobius"/>
    </source>
</evidence>
<dbReference type="CDD" id="cd16935">
    <property type="entry name" value="HATPase_AgrC-ComD-like"/>
    <property type="match status" value="1"/>
</dbReference>
<keyword evidence="3" id="KW-0418">Kinase</keyword>
<keyword evidence="3" id="KW-0808">Transferase</keyword>
<evidence type="ECO:0000313" key="4">
    <source>
        <dbReference type="Proteomes" id="UP000254400"/>
    </source>
</evidence>
<dbReference type="Pfam" id="PF14501">
    <property type="entry name" value="HATPase_c_5"/>
    <property type="match status" value="1"/>
</dbReference>
<keyword evidence="1" id="KW-0812">Transmembrane</keyword>
<dbReference type="PANTHER" id="PTHR40448:SF1">
    <property type="entry name" value="TWO-COMPONENT SENSOR HISTIDINE KINASE"/>
    <property type="match status" value="1"/>
</dbReference>
<dbReference type="InterPro" id="IPR032834">
    <property type="entry name" value="NatK-like_C"/>
</dbReference>
<dbReference type="SUPFAM" id="SSF55874">
    <property type="entry name" value="ATPase domain of HSP90 chaperone/DNA topoisomerase II/histidine kinase"/>
    <property type="match status" value="1"/>
</dbReference>
<dbReference type="Gene3D" id="3.30.565.10">
    <property type="entry name" value="Histidine kinase-like ATPase, C-terminal domain"/>
    <property type="match status" value="1"/>
</dbReference>
<organism evidence="3 4">
    <name type="scientific">Paenibacillus polymyxa</name>
    <name type="common">Bacillus polymyxa</name>
    <dbReference type="NCBI Taxonomy" id="1406"/>
    <lineage>
        <taxon>Bacteria</taxon>
        <taxon>Bacillati</taxon>
        <taxon>Bacillota</taxon>
        <taxon>Bacilli</taxon>
        <taxon>Bacillales</taxon>
        <taxon>Paenibacillaceae</taxon>
        <taxon>Paenibacillus</taxon>
    </lineage>
</organism>
<feature type="transmembrane region" description="Helical" evidence="1">
    <location>
        <begin position="35"/>
        <end position="56"/>
    </location>
</feature>
<protein>
    <submittedName>
        <fullName evidence="3">Two-component sensor histidine kinase</fullName>
    </submittedName>
</protein>
<feature type="transmembrane region" description="Helical" evidence="1">
    <location>
        <begin position="68"/>
        <end position="89"/>
    </location>
</feature>
<feature type="domain" description="Sensor histidine kinase NatK-like C-terminal" evidence="2">
    <location>
        <begin position="235"/>
        <end position="336"/>
    </location>
</feature>
<keyword evidence="1" id="KW-1133">Transmembrane helix</keyword>
<dbReference type="PANTHER" id="PTHR40448">
    <property type="entry name" value="TWO-COMPONENT SENSOR HISTIDINE KINASE"/>
    <property type="match status" value="1"/>
</dbReference>
<dbReference type="GO" id="GO:0016301">
    <property type="term" value="F:kinase activity"/>
    <property type="evidence" value="ECO:0007669"/>
    <property type="project" value="UniProtKB-KW"/>
</dbReference>
<evidence type="ECO:0000259" key="2">
    <source>
        <dbReference type="Pfam" id="PF14501"/>
    </source>
</evidence>
<keyword evidence="1" id="KW-0472">Membrane</keyword>
<feature type="transmembrane region" description="Helical" evidence="1">
    <location>
        <begin position="95"/>
        <end position="115"/>
    </location>
</feature>
<accession>A0A378Y2E9</accession>
<dbReference type="InterPro" id="IPR036890">
    <property type="entry name" value="HATPase_C_sf"/>
</dbReference>
<dbReference type="GO" id="GO:0042802">
    <property type="term" value="F:identical protein binding"/>
    <property type="evidence" value="ECO:0007669"/>
    <property type="project" value="TreeGrafter"/>
</dbReference>
<proteinExistence type="predicted"/>
<gene>
    <name evidence="3" type="ORF">NCTC10343_04346</name>
</gene>
<dbReference type="EMBL" id="UGSC01000001">
    <property type="protein sequence ID" value="SUA71442.1"/>
    <property type="molecule type" value="Genomic_DNA"/>
</dbReference>
<name>A0A378Y2E9_PAEPO</name>
<dbReference type="Proteomes" id="UP000254400">
    <property type="component" value="Unassembled WGS sequence"/>
</dbReference>
<evidence type="ECO:0000313" key="3">
    <source>
        <dbReference type="EMBL" id="SUA71442.1"/>
    </source>
</evidence>
<sequence>MSFLNHCVYINVTSFSNYSLFLFSTTKQSDFSNPIVNLFLLFASLHFILITVLVVHYFKKGRKYKIGIVYYFVILIGTSFNLLIHYGLFSFMKHNLFFIMSIISILGMNVIIVFLTDKLIEKSNLSCFFQKQMLMQEKRYKETTRSLSDIKRSIHDFKKQLIFVRACLQEQRTEEGVNHINQTLKNIDSPKLHITTGHLVIDALVNHTFSIANKSGIAFFHQIHINPANISIGSHDLCIVLGNVFDNAIEAVMQLPRKKEHSIHLEIFTDNFALWIYVRNSKSNYLNTAFSTKTYNSPSKKHGYGLLNIQQVIKKYGGYLNTTITDSHFQITIMLPCNNS</sequence>
<dbReference type="AlphaFoldDB" id="A0A378Y2E9"/>